<keyword evidence="3" id="KW-0067">ATP-binding</keyword>
<dbReference type="Gene3D" id="3.40.50.300">
    <property type="entry name" value="P-loop containing nucleotide triphosphate hydrolases"/>
    <property type="match status" value="1"/>
</dbReference>
<dbReference type="Proteomes" id="UP001243717">
    <property type="component" value="Unassembled WGS sequence"/>
</dbReference>
<gene>
    <name evidence="7" type="ORF">QEH59_17415</name>
</gene>
<dbReference type="InterPro" id="IPR051451">
    <property type="entry name" value="PhoH2-like"/>
</dbReference>
<dbReference type="RefSeq" id="WP_308986654.1">
    <property type="nucleotide sequence ID" value="NZ_JARXIC010000054.1"/>
</dbReference>
<proteinExistence type="inferred from homology"/>
<sequence length="518" mass="57400">MSKEKTPSLSASKAKIFVLDTNVLLHDPQCLHKFEDNTIAIPVEVLEELDGKKSAPGELGFSARKIHRDLRALFDESLETPPELNGKGSSALSRALPNGGRLVVVINDYMVSGEGDNHALNRLKATLVNMEKMDSRILASVFFLKDVCPDCRVILVTKDANMALKGIALGLEVEDYMNDKVTTAKLGGGCKTIQVDEDDYERFLEEHGVDLSPELTSHLTLNEYIYISNGEFREPARYRGDGQIDGLILGADVGVKIPKGIRIHPLNAEQRMLMDALLDEDIKLVTCIGKAGTGKTLVSIAMALFQTIGEDNLYERVFITRPLVNIGKDTGALPGTLDEKMAPYIAPFFDNLEVLFSNRKVLKQEEPSREESHINRITSTRKRKKAMAKLAKQPTKLEGEEEDNKPRKPFQFLFDYGMVEVEAMTFIRGRSLSNTIFIIDEAQNLTPHEAKTVVSRMAEGSKVILLGDPYQVDSMFLDAWSNGLVHTAQRLKGTEITAHLELSTGVRSELADLAADLL</sequence>
<feature type="region of interest" description="Disordered" evidence="5">
    <location>
        <begin position="366"/>
        <end position="404"/>
    </location>
</feature>
<accession>A0ABU1AN41</accession>
<evidence type="ECO:0000256" key="5">
    <source>
        <dbReference type="SAM" id="MobiDB-lite"/>
    </source>
</evidence>
<comment type="caution">
    <text evidence="7">The sequence shown here is derived from an EMBL/GenBank/DDBJ whole genome shotgun (WGS) entry which is preliminary data.</text>
</comment>
<dbReference type="Pfam" id="PF02562">
    <property type="entry name" value="PhoH"/>
    <property type="match status" value="1"/>
</dbReference>
<dbReference type="Pfam" id="PF13638">
    <property type="entry name" value="PIN_4"/>
    <property type="match status" value="1"/>
</dbReference>
<dbReference type="InterPro" id="IPR002716">
    <property type="entry name" value="PIN_dom"/>
</dbReference>
<organism evidence="7 8">
    <name type="scientific">Thalassobacterium sedimentorum</name>
    <dbReference type="NCBI Taxonomy" id="3041258"/>
    <lineage>
        <taxon>Bacteria</taxon>
        <taxon>Pseudomonadati</taxon>
        <taxon>Verrucomicrobiota</taxon>
        <taxon>Opitutia</taxon>
        <taxon>Puniceicoccales</taxon>
        <taxon>Coraliomargaritaceae</taxon>
        <taxon>Thalassobacterium</taxon>
    </lineage>
</organism>
<evidence type="ECO:0000313" key="8">
    <source>
        <dbReference type="Proteomes" id="UP001243717"/>
    </source>
</evidence>
<dbReference type="PANTHER" id="PTHR30473">
    <property type="entry name" value="PROTEIN PHOH"/>
    <property type="match status" value="1"/>
</dbReference>
<protein>
    <submittedName>
        <fullName evidence="7">PhoH family protein</fullName>
    </submittedName>
</protein>
<dbReference type="CDD" id="cd09883">
    <property type="entry name" value="PIN_VapC_PhoHL-ATPase"/>
    <property type="match status" value="1"/>
</dbReference>
<keyword evidence="8" id="KW-1185">Reference proteome</keyword>
<dbReference type="SMART" id="SM00670">
    <property type="entry name" value="PINc"/>
    <property type="match status" value="1"/>
</dbReference>
<evidence type="ECO:0000259" key="6">
    <source>
        <dbReference type="SMART" id="SM00670"/>
    </source>
</evidence>
<dbReference type="EMBL" id="JARXIC010000054">
    <property type="protein sequence ID" value="MDQ8196217.1"/>
    <property type="molecule type" value="Genomic_DNA"/>
</dbReference>
<dbReference type="SUPFAM" id="SSF52540">
    <property type="entry name" value="P-loop containing nucleoside triphosphate hydrolases"/>
    <property type="match status" value="1"/>
</dbReference>
<comment type="similarity">
    <text evidence="4">In the N-terminal section; belongs to the PINc/VapC protein family.</text>
</comment>
<evidence type="ECO:0000256" key="3">
    <source>
        <dbReference type="ARBA" id="ARBA00022840"/>
    </source>
</evidence>
<evidence type="ECO:0000313" key="7">
    <source>
        <dbReference type="EMBL" id="MDQ8196217.1"/>
    </source>
</evidence>
<evidence type="ECO:0000256" key="4">
    <source>
        <dbReference type="ARBA" id="ARBA00046345"/>
    </source>
</evidence>
<dbReference type="Gene3D" id="3.40.50.1010">
    <property type="entry name" value="5'-nuclease"/>
    <property type="match status" value="1"/>
</dbReference>
<name>A0ABU1AN41_9BACT</name>
<comment type="similarity">
    <text evidence="1">Belongs to the PhoH family.</text>
</comment>
<reference evidence="7 8" key="1">
    <citation type="submission" date="2023-04" db="EMBL/GenBank/DDBJ databases">
        <title>A novel bacteria isolated from coastal sediment.</title>
        <authorList>
            <person name="Liu X.-J."/>
            <person name="Du Z.-J."/>
        </authorList>
    </citation>
    <scope>NUCLEOTIDE SEQUENCE [LARGE SCALE GENOMIC DNA]</scope>
    <source>
        <strain evidence="7 8">SDUM461004</strain>
    </source>
</reference>
<dbReference type="PANTHER" id="PTHR30473:SF2">
    <property type="entry name" value="PIN DOMAIN-CONTAINING PROTEIN"/>
    <property type="match status" value="1"/>
</dbReference>
<feature type="domain" description="PIN" evidence="6">
    <location>
        <begin position="15"/>
        <end position="164"/>
    </location>
</feature>
<dbReference type="SUPFAM" id="SSF88723">
    <property type="entry name" value="PIN domain-like"/>
    <property type="match status" value="1"/>
</dbReference>
<dbReference type="InterPro" id="IPR029060">
    <property type="entry name" value="PIN-like_dom_sf"/>
</dbReference>
<evidence type="ECO:0000256" key="2">
    <source>
        <dbReference type="ARBA" id="ARBA00022741"/>
    </source>
</evidence>
<evidence type="ECO:0000256" key="1">
    <source>
        <dbReference type="ARBA" id="ARBA00010393"/>
    </source>
</evidence>
<keyword evidence="2" id="KW-0547">Nucleotide-binding</keyword>
<dbReference type="InterPro" id="IPR003714">
    <property type="entry name" value="PhoH"/>
</dbReference>
<dbReference type="InterPro" id="IPR027417">
    <property type="entry name" value="P-loop_NTPase"/>
</dbReference>